<comment type="subunit">
    <text evidence="10 12 13">Forms a heterotetramer with UvrA during the search for lesions. Interacts with UvrC in an incision complex.</text>
</comment>
<feature type="short sequence motif" description="Beta-hairpin" evidence="12">
    <location>
        <begin position="90"/>
        <end position="113"/>
    </location>
</feature>
<name>A0A1F6BZV0_9BACT</name>
<dbReference type="Pfam" id="PF04851">
    <property type="entry name" value="ResIII"/>
    <property type="match status" value="1"/>
</dbReference>
<dbReference type="GO" id="GO:0009381">
    <property type="term" value="F:excinuclease ABC activity"/>
    <property type="evidence" value="ECO:0007669"/>
    <property type="project" value="UniProtKB-UniRule"/>
</dbReference>
<comment type="subcellular location">
    <subcellularLocation>
        <location evidence="1 12 13">Cytoplasm</location>
    </subcellularLocation>
</comment>
<dbReference type="PANTHER" id="PTHR24029:SF0">
    <property type="entry name" value="UVRABC SYSTEM PROTEIN B"/>
    <property type="match status" value="1"/>
</dbReference>
<dbReference type="PROSITE" id="PS50151">
    <property type="entry name" value="UVR"/>
    <property type="match status" value="1"/>
</dbReference>
<keyword evidence="3 12" id="KW-0963">Cytoplasm</keyword>
<evidence type="ECO:0000256" key="7">
    <source>
        <dbReference type="ARBA" id="ARBA00022840"/>
    </source>
</evidence>
<dbReference type="GO" id="GO:0005524">
    <property type="term" value="F:ATP binding"/>
    <property type="evidence" value="ECO:0007669"/>
    <property type="project" value="UniProtKB-UniRule"/>
</dbReference>
<dbReference type="PROSITE" id="PS51192">
    <property type="entry name" value="HELICASE_ATP_BIND_1"/>
    <property type="match status" value="1"/>
</dbReference>
<dbReference type="HAMAP" id="MF_00204">
    <property type="entry name" value="UvrB"/>
    <property type="match status" value="1"/>
</dbReference>
<dbReference type="Gene3D" id="3.40.50.300">
    <property type="entry name" value="P-loop containing nucleotide triphosphate hydrolases"/>
    <property type="match status" value="3"/>
</dbReference>
<dbReference type="InterPro" id="IPR041471">
    <property type="entry name" value="UvrB_inter"/>
</dbReference>
<dbReference type="Pfam" id="PF00271">
    <property type="entry name" value="Helicase_C"/>
    <property type="match status" value="1"/>
</dbReference>
<evidence type="ECO:0000256" key="2">
    <source>
        <dbReference type="ARBA" id="ARBA00008533"/>
    </source>
</evidence>
<evidence type="ECO:0000313" key="18">
    <source>
        <dbReference type="EMBL" id="OGG42459.1"/>
    </source>
</evidence>
<dbReference type="Proteomes" id="UP000176996">
    <property type="component" value="Unassembled WGS sequence"/>
</dbReference>
<dbReference type="STRING" id="1798471.A3A21_02610"/>
<dbReference type="GO" id="GO:0005737">
    <property type="term" value="C:cytoplasm"/>
    <property type="evidence" value="ECO:0007669"/>
    <property type="project" value="UniProtKB-SubCell"/>
</dbReference>
<evidence type="ECO:0000256" key="4">
    <source>
        <dbReference type="ARBA" id="ARBA00022741"/>
    </source>
</evidence>
<dbReference type="GO" id="GO:0009432">
    <property type="term" value="P:SOS response"/>
    <property type="evidence" value="ECO:0007669"/>
    <property type="project" value="UniProtKB-UniRule"/>
</dbReference>
<evidence type="ECO:0000313" key="19">
    <source>
        <dbReference type="Proteomes" id="UP000176996"/>
    </source>
</evidence>
<keyword evidence="5 12" id="KW-0227">DNA damage</keyword>
<keyword evidence="14" id="KW-0175">Coiled coil</keyword>
<keyword evidence="6 12" id="KW-0228">DNA excision</keyword>
<dbReference type="Pfam" id="PF02151">
    <property type="entry name" value="UVR"/>
    <property type="match status" value="1"/>
</dbReference>
<keyword evidence="4 12" id="KW-0547">Nucleotide-binding</keyword>
<dbReference type="InterPro" id="IPR006935">
    <property type="entry name" value="Helicase/UvrB_N"/>
</dbReference>
<evidence type="ECO:0000256" key="9">
    <source>
        <dbReference type="ARBA" id="ARBA00023204"/>
    </source>
</evidence>
<evidence type="ECO:0000256" key="11">
    <source>
        <dbReference type="ARBA" id="ARBA00029504"/>
    </source>
</evidence>
<keyword evidence="7 12" id="KW-0067">ATP-binding</keyword>
<dbReference type="InterPro" id="IPR001650">
    <property type="entry name" value="Helicase_C-like"/>
</dbReference>
<feature type="binding site" evidence="12">
    <location>
        <begin position="37"/>
        <end position="44"/>
    </location>
    <ligand>
        <name>ATP</name>
        <dbReference type="ChEBI" id="CHEBI:30616"/>
    </ligand>
</feature>
<dbReference type="GO" id="GO:0009380">
    <property type="term" value="C:excinuclease repair complex"/>
    <property type="evidence" value="ECO:0007669"/>
    <property type="project" value="InterPro"/>
</dbReference>
<dbReference type="GO" id="GO:0006289">
    <property type="term" value="P:nucleotide-excision repair"/>
    <property type="evidence" value="ECO:0007669"/>
    <property type="project" value="UniProtKB-UniRule"/>
</dbReference>
<dbReference type="InterPro" id="IPR027417">
    <property type="entry name" value="P-loop_NTPase"/>
</dbReference>
<evidence type="ECO:0000256" key="13">
    <source>
        <dbReference type="RuleBase" id="RU003587"/>
    </source>
</evidence>
<evidence type="ECO:0000259" key="17">
    <source>
        <dbReference type="PROSITE" id="PS51194"/>
    </source>
</evidence>
<feature type="domain" description="UVR" evidence="15">
    <location>
        <begin position="619"/>
        <end position="654"/>
    </location>
</feature>
<evidence type="ECO:0000256" key="10">
    <source>
        <dbReference type="ARBA" id="ARBA00026033"/>
    </source>
</evidence>
<feature type="coiled-coil region" evidence="14">
    <location>
        <begin position="615"/>
        <end position="642"/>
    </location>
</feature>
<dbReference type="CDD" id="cd18790">
    <property type="entry name" value="SF2_C_UvrB"/>
    <property type="match status" value="1"/>
</dbReference>
<dbReference type="Gene3D" id="4.10.860.10">
    <property type="entry name" value="UVR domain"/>
    <property type="match status" value="1"/>
</dbReference>
<dbReference type="NCBIfam" id="NF003673">
    <property type="entry name" value="PRK05298.1"/>
    <property type="match status" value="1"/>
</dbReference>
<keyword evidence="12 13" id="KW-0742">SOS response</keyword>
<reference evidence="18 19" key="1">
    <citation type="journal article" date="2016" name="Nat. Commun.">
        <title>Thousands of microbial genomes shed light on interconnected biogeochemical processes in an aquifer system.</title>
        <authorList>
            <person name="Anantharaman K."/>
            <person name="Brown C.T."/>
            <person name="Hug L.A."/>
            <person name="Sharon I."/>
            <person name="Castelle C.J."/>
            <person name="Probst A.J."/>
            <person name="Thomas B.C."/>
            <person name="Singh A."/>
            <person name="Wilkins M.J."/>
            <person name="Karaoz U."/>
            <person name="Brodie E.L."/>
            <person name="Williams K.H."/>
            <person name="Hubbard S.S."/>
            <person name="Banfield J.F."/>
        </authorList>
    </citation>
    <scope>NUCLEOTIDE SEQUENCE [LARGE SCALE GENOMIC DNA]</scope>
</reference>
<dbReference type="SMART" id="SM00487">
    <property type="entry name" value="DEXDc"/>
    <property type="match status" value="1"/>
</dbReference>
<evidence type="ECO:0000256" key="3">
    <source>
        <dbReference type="ARBA" id="ARBA00022490"/>
    </source>
</evidence>
<keyword evidence="9 12" id="KW-0234">DNA repair</keyword>
<comment type="caution">
    <text evidence="18">The sequence shown here is derived from an EMBL/GenBank/DDBJ whole genome shotgun (WGS) entry which is preliminary data.</text>
</comment>
<evidence type="ECO:0000259" key="15">
    <source>
        <dbReference type="PROSITE" id="PS50151"/>
    </source>
</evidence>
<dbReference type="Pfam" id="PF17757">
    <property type="entry name" value="UvrB_inter"/>
    <property type="match status" value="1"/>
</dbReference>
<keyword evidence="8 12" id="KW-0267">Excision nuclease</keyword>
<dbReference type="PANTHER" id="PTHR24029">
    <property type="entry name" value="UVRABC SYSTEM PROTEIN B"/>
    <property type="match status" value="1"/>
</dbReference>
<evidence type="ECO:0000256" key="1">
    <source>
        <dbReference type="ARBA" id="ARBA00004496"/>
    </source>
</evidence>
<evidence type="ECO:0000256" key="14">
    <source>
        <dbReference type="SAM" id="Coils"/>
    </source>
</evidence>
<organism evidence="18 19">
    <name type="scientific">Candidatus Jorgensenbacteria bacterium RIFCSPLOWO2_01_FULL_45_25b</name>
    <dbReference type="NCBI Taxonomy" id="1798471"/>
    <lineage>
        <taxon>Bacteria</taxon>
        <taxon>Candidatus Joergenseniibacteriota</taxon>
    </lineage>
</organism>
<dbReference type="GO" id="GO:0003677">
    <property type="term" value="F:DNA binding"/>
    <property type="evidence" value="ECO:0007669"/>
    <property type="project" value="UniProtKB-UniRule"/>
</dbReference>
<dbReference type="PROSITE" id="PS51194">
    <property type="entry name" value="HELICASE_CTER"/>
    <property type="match status" value="1"/>
</dbReference>
<dbReference type="InterPro" id="IPR024759">
    <property type="entry name" value="UvrB_YAD/RRR_dom"/>
</dbReference>
<dbReference type="NCBIfam" id="TIGR00631">
    <property type="entry name" value="uvrb"/>
    <property type="match status" value="1"/>
</dbReference>
<dbReference type="SUPFAM" id="SSF52540">
    <property type="entry name" value="P-loop containing nucleoside triphosphate hydrolases"/>
    <property type="match status" value="2"/>
</dbReference>
<proteinExistence type="inferred from homology"/>
<accession>A0A1F6BZV0</accession>
<comment type="similarity">
    <text evidence="2 12 13">Belongs to the UvrB family.</text>
</comment>
<evidence type="ECO:0000259" key="16">
    <source>
        <dbReference type="PROSITE" id="PS51192"/>
    </source>
</evidence>
<protein>
    <recommendedName>
        <fullName evidence="11 12">UvrABC system protein B</fullName>
        <shortName evidence="12">Protein UvrB</shortName>
    </recommendedName>
    <alternativeName>
        <fullName evidence="12">Excinuclease ABC subunit B</fullName>
    </alternativeName>
</protein>
<sequence>MEFELISKHKPAGDQPEAIKKLVEGLEKKEKAQTLLGVTGSGKTFTIGNVIAEVRRPTLVIAHNKTLAAQLCNEFKTLFPKNAVHYFVSYYDYYQPEAYIPTSDTYIGKEAMINEEIDRLRHAATTSLLTRRDVIIVASVSCIYGLGAPEAYSEHIIHFKKGDGIKRKELARQLLRMQFTRTNADLKRGTFRIRGENWEIMPPFEEVIYSIEVREEKVERIFKISPVEGFHSGRTEDTEEIVISPARHFITLGREKEAAIEEIKKELDERLKQFEKEKKYLEAERLERRTKGDLAMIREIGYCNGIENYSRPLSGRKEGAPPATLLDYFPKDFLTVIDESHVTVSQIQGMYEGDASRKRNLIEYGFRLPSAADNRPLKFHEFEKRINEIIFTSATPGHYEREKSARIVEQIIRPTGLVDPKITIVPARGQIEDLIPRIKERVKKKERVLVTTLTKKMAEDLSEYFAKEGMMASYLHSDVKTLDRIRILTNLRKGKFDILVGVNLLREGLDLPEVSLVAILDADKEGFLRSETSLIQTMGRAARNVGGEVVLYADNITGSIERAVRETNRRREKQISHNKAHRITPQTIVREISDITSVDVDKILEMETKPLPKSKTALEKLMKEKEHEMREAAKRLDFELAALLRDEVRELSKSAKTKRIAK</sequence>
<dbReference type="SMART" id="SM00490">
    <property type="entry name" value="HELICc"/>
    <property type="match status" value="1"/>
</dbReference>
<dbReference type="SUPFAM" id="SSF46600">
    <property type="entry name" value="C-terminal UvrC-binding domain of UvrB"/>
    <property type="match status" value="1"/>
</dbReference>
<evidence type="ECO:0000256" key="5">
    <source>
        <dbReference type="ARBA" id="ARBA00022763"/>
    </source>
</evidence>
<comment type="function">
    <text evidence="12">The UvrABC repair system catalyzes the recognition and processing of DNA lesions. A damage recognition complex composed of 2 UvrA and 2 UvrB subunits scans DNA for abnormalities. Upon binding of the UvrA(2)B(2) complex to a putative damaged site, the DNA wraps around one UvrB monomer. DNA wrap is dependent on ATP binding by UvrB and probably causes local melting of the DNA helix, facilitating insertion of UvrB beta-hairpin between the DNA strands. Then UvrB probes one DNA strand for the presence of a lesion. If a lesion is found the UvrA subunits dissociate and the UvrB-DNA preincision complex is formed. This complex is subsequently bound by UvrC and the second UvrB is released. If no lesion is found, the DNA wraps around the other UvrB subunit that will check the other stand for damage.</text>
</comment>
<gene>
    <name evidence="12" type="primary">uvrB</name>
    <name evidence="18" type="ORF">A3A21_02610</name>
</gene>
<dbReference type="InterPro" id="IPR004807">
    <property type="entry name" value="UvrB"/>
</dbReference>
<dbReference type="Pfam" id="PF12344">
    <property type="entry name" value="UvrB"/>
    <property type="match status" value="1"/>
</dbReference>
<feature type="domain" description="Helicase ATP-binding" evidence="16">
    <location>
        <begin position="24"/>
        <end position="201"/>
    </location>
</feature>
<dbReference type="CDD" id="cd17916">
    <property type="entry name" value="DEXHc_UvrB"/>
    <property type="match status" value="1"/>
</dbReference>
<comment type="domain">
    <text evidence="12">The beta-hairpin motif is involved in DNA binding.</text>
</comment>
<dbReference type="InterPro" id="IPR001943">
    <property type="entry name" value="UVR_dom"/>
</dbReference>
<dbReference type="GO" id="GO:0016887">
    <property type="term" value="F:ATP hydrolysis activity"/>
    <property type="evidence" value="ECO:0007669"/>
    <property type="project" value="InterPro"/>
</dbReference>
<dbReference type="EMBL" id="MFKK01000002">
    <property type="protein sequence ID" value="OGG42459.1"/>
    <property type="molecule type" value="Genomic_DNA"/>
</dbReference>
<dbReference type="AlphaFoldDB" id="A0A1F6BZV0"/>
<feature type="coiled-coil region" evidence="14">
    <location>
        <begin position="257"/>
        <end position="284"/>
    </location>
</feature>
<evidence type="ECO:0000256" key="12">
    <source>
        <dbReference type="HAMAP-Rule" id="MF_00204"/>
    </source>
</evidence>
<dbReference type="InterPro" id="IPR036876">
    <property type="entry name" value="UVR_dom_sf"/>
</dbReference>
<evidence type="ECO:0000256" key="8">
    <source>
        <dbReference type="ARBA" id="ARBA00022881"/>
    </source>
</evidence>
<evidence type="ECO:0000256" key="6">
    <source>
        <dbReference type="ARBA" id="ARBA00022769"/>
    </source>
</evidence>
<dbReference type="InterPro" id="IPR014001">
    <property type="entry name" value="Helicase_ATP-bd"/>
</dbReference>
<feature type="domain" description="Helicase C-terminal" evidence="17">
    <location>
        <begin position="430"/>
        <end position="596"/>
    </location>
</feature>